<sequence length="133" mass="14929">MEDSPESVIRKFIDTWPRSDVDEMIAFFSDDAVYTDGPRGTFRGKEAIETEMRSLMDLVPTTTADVKHFLVSGGVVMVERVDVFEMAGETFDVEMSAVFEVNGDGLISRWRDYYDLRSLEERVAERLGAAGSG</sequence>
<name>A0AAX1J574_9MYCO</name>
<dbReference type="Gene3D" id="3.10.450.50">
    <property type="match status" value="1"/>
</dbReference>
<dbReference type="SUPFAM" id="SSF54427">
    <property type="entry name" value="NTF2-like"/>
    <property type="match status" value="1"/>
</dbReference>
<dbReference type="EMBL" id="CP065047">
    <property type="protein sequence ID" value="QPI36633.1"/>
    <property type="molecule type" value="Genomic_DNA"/>
</dbReference>
<dbReference type="KEGG" id="mku:I2456_19445"/>
<protein>
    <submittedName>
        <fullName evidence="3">Nuclear transport factor 2 family protein</fullName>
    </submittedName>
</protein>
<reference evidence="2 4" key="1">
    <citation type="journal article" date="2019" name="Emerg. Microbes Infect.">
        <title>Comprehensive subspecies identification of 175 nontuberculous mycobacteria species based on 7547 genomic profiles.</title>
        <authorList>
            <person name="Matsumoto Y."/>
            <person name="Kinjo T."/>
            <person name="Motooka D."/>
            <person name="Nabeya D."/>
            <person name="Jung N."/>
            <person name="Uechi K."/>
            <person name="Horii T."/>
            <person name="Iida T."/>
            <person name="Fujita J."/>
            <person name="Nakamura S."/>
        </authorList>
    </citation>
    <scope>NUCLEOTIDE SEQUENCE [LARGE SCALE GENOMIC DNA]</scope>
    <source>
        <strain evidence="2 4">JCM 13573</strain>
    </source>
</reference>
<dbReference type="EMBL" id="BLKU01000005">
    <property type="protein sequence ID" value="GFG67400.1"/>
    <property type="molecule type" value="Genomic_DNA"/>
</dbReference>
<organism evidence="3 5">
    <name type="scientific">Mycobacterium kubicae</name>
    <dbReference type="NCBI Taxonomy" id="120959"/>
    <lineage>
        <taxon>Bacteria</taxon>
        <taxon>Bacillati</taxon>
        <taxon>Actinomycetota</taxon>
        <taxon>Actinomycetes</taxon>
        <taxon>Mycobacteriales</taxon>
        <taxon>Mycobacteriaceae</taxon>
        <taxon>Mycobacterium</taxon>
        <taxon>Mycobacterium simiae complex</taxon>
    </lineage>
</organism>
<reference evidence="2" key="2">
    <citation type="submission" date="2020-02" db="EMBL/GenBank/DDBJ databases">
        <authorList>
            <person name="Matsumoto Y."/>
            <person name="Kinjo T."/>
            <person name="Motooka D."/>
            <person name="Nabeya D."/>
            <person name="Jung N."/>
            <person name="Uechi K."/>
            <person name="Horii T."/>
            <person name="Iida T."/>
            <person name="Fujita J."/>
            <person name="Nakamura S."/>
        </authorList>
    </citation>
    <scope>NUCLEOTIDE SEQUENCE</scope>
    <source>
        <strain evidence="2">JCM 13573</strain>
    </source>
</reference>
<dbReference type="RefSeq" id="WP_163703915.1">
    <property type="nucleotide sequence ID" value="NZ_BLKU01000005.1"/>
</dbReference>
<reference evidence="3" key="3">
    <citation type="submission" date="2020-11" db="EMBL/GenBank/DDBJ databases">
        <title>Intraspecies plasmid and genomic variation of Mycobacterium kubicae revealed by the complete genome sequences of two clinical isolates.</title>
        <authorList>
            <person name="Hendrix J.R."/>
            <person name="Epperson L.E."/>
            <person name="Honda J.R."/>
            <person name="Strong M."/>
        </authorList>
    </citation>
    <scope>NUCLEOTIDE SEQUENCE</scope>
    <source>
        <strain evidence="3">JCM 13573</strain>
    </source>
</reference>
<dbReference type="InterPro" id="IPR032710">
    <property type="entry name" value="NTF2-like_dom_sf"/>
</dbReference>
<evidence type="ECO:0000313" key="2">
    <source>
        <dbReference type="EMBL" id="GFG67400.1"/>
    </source>
</evidence>
<dbReference type="Proteomes" id="UP000465306">
    <property type="component" value="Unassembled WGS sequence"/>
</dbReference>
<dbReference type="InterPro" id="IPR037401">
    <property type="entry name" value="SnoaL-like"/>
</dbReference>
<dbReference type="AlphaFoldDB" id="A0AAX1J574"/>
<evidence type="ECO:0000313" key="4">
    <source>
        <dbReference type="Proteomes" id="UP000465306"/>
    </source>
</evidence>
<evidence type="ECO:0000313" key="3">
    <source>
        <dbReference type="EMBL" id="QPI36633.1"/>
    </source>
</evidence>
<accession>A0AAX1J574</accession>
<dbReference type="Pfam" id="PF12680">
    <property type="entry name" value="SnoaL_2"/>
    <property type="match status" value="1"/>
</dbReference>
<proteinExistence type="predicted"/>
<feature type="domain" description="SnoaL-like" evidence="1">
    <location>
        <begin position="9"/>
        <end position="110"/>
    </location>
</feature>
<gene>
    <name evidence="3" type="ORF">I2456_19445</name>
    <name evidence="2" type="ORF">MKUB_48900</name>
</gene>
<keyword evidence="4" id="KW-1185">Reference proteome</keyword>
<evidence type="ECO:0000259" key="1">
    <source>
        <dbReference type="Pfam" id="PF12680"/>
    </source>
</evidence>
<dbReference type="Proteomes" id="UP000663583">
    <property type="component" value="Chromosome"/>
</dbReference>
<evidence type="ECO:0000313" key="5">
    <source>
        <dbReference type="Proteomes" id="UP000663583"/>
    </source>
</evidence>